<reference evidence="1" key="1">
    <citation type="submission" date="2022-11" db="EMBL/GenBank/DDBJ databases">
        <authorList>
            <person name="Hyden B.L."/>
            <person name="Feng K."/>
            <person name="Yates T."/>
            <person name="Jawdy S."/>
            <person name="Smart L.B."/>
            <person name="Muchero W."/>
        </authorList>
    </citation>
    <scope>NUCLEOTIDE SEQUENCE</scope>
    <source>
        <tissue evidence="1">Shoot tip</tissue>
    </source>
</reference>
<comment type="caution">
    <text evidence="1">The sequence shown here is derived from an EMBL/GenBank/DDBJ whole genome shotgun (WGS) entry which is preliminary data.</text>
</comment>
<dbReference type="Proteomes" id="UP001151752">
    <property type="component" value="Chromosome 5"/>
</dbReference>
<accession>A0A9Q0P3P6</accession>
<name>A0A9Q0P3P6_9ROSI</name>
<keyword evidence="2" id="KW-1185">Reference proteome</keyword>
<proteinExistence type="predicted"/>
<dbReference type="AlphaFoldDB" id="A0A9Q0P3P6"/>
<protein>
    <submittedName>
        <fullName evidence="1">Uncharacterized protein</fullName>
    </submittedName>
</protein>
<sequence>MTSHQRRRRRFGERTSGHLSRRKEVQPGFSNCLLCQTWRDVKVFNFHVPCLSMTVSMC</sequence>
<reference evidence="1" key="2">
    <citation type="journal article" date="2023" name="Int. J. Mol. Sci.">
        <title>De Novo Assembly and Annotation of 11 Diverse Shrub Willow (Salix) Genomes Reveals Novel Gene Organization in Sex-Linked Regions.</title>
        <authorList>
            <person name="Hyden B."/>
            <person name="Feng K."/>
            <person name="Yates T.B."/>
            <person name="Jawdy S."/>
            <person name="Cereghino C."/>
            <person name="Smart L.B."/>
            <person name="Muchero W."/>
        </authorList>
    </citation>
    <scope>NUCLEOTIDE SEQUENCE</scope>
    <source>
        <tissue evidence="1">Shoot tip</tissue>
    </source>
</reference>
<evidence type="ECO:0000313" key="1">
    <source>
        <dbReference type="EMBL" id="KAJ6680995.1"/>
    </source>
</evidence>
<gene>
    <name evidence="1" type="ORF">OIU74_019469</name>
</gene>
<evidence type="ECO:0000313" key="2">
    <source>
        <dbReference type="Proteomes" id="UP001151752"/>
    </source>
</evidence>
<organism evidence="1 2">
    <name type="scientific">Salix koriyanagi</name>
    <dbReference type="NCBI Taxonomy" id="2511006"/>
    <lineage>
        <taxon>Eukaryota</taxon>
        <taxon>Viridiplantae</taxon>
        <taxon>Streptophyta</taxon>
        <taxon>Embryophyta</taxon>
        <taxon>Tracheophyta</taxon>
        <taxon>Spermatophyta</taxon>
        <taxon>Magnoliopsida</taxon>
        <taxon>eudicotyledons</taxon>
        <taxon>Gunneridae</taxon>
        <taxon>Pentapetalae</taxon>
        <taxon>rosids</taxon>
        <taxon>fabids</taxon>
        <taxon>Malpighiales</taxon>
        <taxon>Salicaceae</taxon>
        <taxon>Saliceae</taxon>
        <taxon>Salix</taxon>
    </lineage>
</organism>
<dbReference type="EMBL" id="JAPFFM010000020">
    <property type="protein sequence ID" value="KAJ6680995.1"/>
    <property type="molecule type" value="Genomic_DNA"/>
</dbReference>